<dbReference type="Pfam" id="PF07690">
    <property type="entry name" value="MFS_1"/>
    <property type="match status" value="1"/>
</dbReference>
<organism evidence="7 8">
    <name type="scientific">Tritrichomonas musculus</name>
    <dbReference type="NCBI Taxonomy" id="1915356"/>
    <lineage>
        <taxon>Eukaryota</taxon>
        <taxon>Metamonada</taxon>
        <taxon>Parabasalia</taxon>
        <taxon>Tritrichomonadida</taxon>
        <taxon>Tritrichomonadidae</taxon>
        <taxon>Tritrichomonas</taxon>
    </lineage>
</organism>
<dbReference type="SUPFAM" id="SSF103473">
    <property type="entry name" value="MFS general substrate transporter"/>
    <property type="match status" value="1"/>
</dbReference>
<comment type="caution">
    <text evidence="7">The sequence shown here is derived from an EMBL/GenBank/DDBJ whole genome shotgun (WGS) entry which is preliminary data.</text>
</comment>
<sequence length="363" mass="40119">MIDSVKRLLDIYEPYQHIHTQKKILYSLVGVGCGPLYSPCNRVLINWFPLEHYSKILGLFNSTAGCGLLLAQTPLTLLSQAIGWRWCFFLIAIISVLLATTYLIFVKGNPVSNGYPAVNDSLIKDSKSTSTKEKMHQILNNMTTIISNPNFWLLGFFVFFENGAFYNVTGIWGGPYLKEMHGYDSVKASNALLGLSVGFCFGSLLNPYLPYLPCNAKKETLLIGTAVAIGCCIPLGFFTKSLTYVVVILLLTVHAILTAGLGTVTFPFALDFFHPSVGASFAGCLNFFAFFSLIVCMPVTAKVLDCFGTLPNDPDLHSPDGFKFGIWVFSMCRLALGSIFLLFVKNRKDDQIIDNISNYHSVD</sequence>
<dbReference type="Gene3D" id="1.20.1250.20">
    <property type="entry name" value="MFS general substrate transporter like domains"/>
    <property type="match status" value="2"/>
</dbReference>
<keyword evidence="2 5" id="KW-0812">Transmembrane</keyword>
<protein>
    <recommendedName>
        <fullName evidence="6">Major facilitator superfamily (MFS) profile domain-containing protein</fullName>
    </recommendedName>
</protein>
<dbReference type="InterPro" id="IPR036259">
    <property type="entry name" value="MFS_trans_sf"/>
</dbReference>
<feature type="transmembrane region" description="Helical" evidence="5">
    <location>
        <begin position="192"/>
        <end position="209"/>
    </location>
</feature>
<proteinExistence type="predicted"/>
<dbReference type="PANTHER" id="PTHR43826:SF3">
    <property type="entry name" value="GLUCOSE-6-PHOSPHATE EXCHANGER SLC37A4"/>
    <property type="match status" value="1"/>
</dbReference>
<feature type="transmembrane region" description="Helical" evidence="5">
    <location>
        <begin position="151"/>
        <end position="172"/>
    </location>
</feature>
<evidence type="ECO:0000256" key="4">
    <source>
        <dbReference type="ARBA" id="ARBA00023136"/>
    </source>
</evidence>
<dbReference type="CDD" id="cd06174">
    <property type="entry name" value="MFS"/>
    <property type="match status" value="1"/>
</dbReference>
<evidence type="ECO:0000256" key="1">
    <source>
        <dbReference type="ARBA" id="ARBA00004127"/>
    </source>
</evidence>
<keyword evidence="8" id="KW-1185">Reference proteome</keyword>
<feature type="transmembrane region" description="Helical" evidence="5">
    <location>
        <begin position="83"/>
        <end position="105"/>
    </location>
</feature>
<keyword evidence="3 5" id="KW-1133">Transmembrane helix</keyword>
<evidence type="ECO:0000256" key="2">
    <source>
        <dbReference type="ARBA" id="ARBA00022692"/>
    </source>
</evidence>
<feature type="transmembrane region" description="Helical" evidence="5">
    <location>
        <begin position="221"/>
        <end position="238"/>
    </location>
</feature>
<dbReference type="InterPro" id="IPR020846">
    <property type="entry name" value="MFS_dom"/>
</dbReference>
<dbReference type="EMBL" id="JAPFFF010000058">
    <property type="protein sequence ID" value="KAK8837618.1"/>
    <property type="molecule type" value="Genomic_DNA"/>
</dbReference>
<evidence type="ECO:0000256" key="3">
    <source>
        <dbReference type="ARBA" id="ARBA00022989"/>
    </source>
</evidence>
<feature type="transmembrane region" description="Helical" evidence="5">
    <location>
        <begin position="324"/>
        <end position="344"/>
    </location>
</feature>
<dbReference type="Proteomes" id="UP001470230">
    <property type="component" value="Unassembled WGS sequence"/>
</dbReference>
<feature type="transmembrane region" description="Helical" evidence="5">
    <location>
        <begin position="56"/>
        <end position="77"/>
    </location>
</feature>
<evidence type="ECO:0000313" key="8">
    <source>
        <dbReference type="Proteomes" id="UP001470230"/>
    </source>
</evidence>
<dbReference type="InterPro" id="IPR051337">
    <property type="entry name" value="OPA_Antiporter"/>
</dbReference>
<comment type="subcellular location">
    <subcellularLocation>
        <location evidence="1">Endomembrane system</location>
        <topology evidence="1">Multi-pass membrane protein</topology>
    </subcellularLocation>
</comment>
<keyword evidence="4 5" id="KW-0472">Membrane</keyword>
<reference evidence="7 8" key="1">
    <citation type="submission" date="2024-04" db="EMBL/GenBank/DDBJ databases">
        <title>Tritrichomonas musculus Genome.</title>
        <authorList>
            <person name="Alves-Ferreira E."/>
            <person name="Grigg M."/>
            <person name="Lorenzi H."/>
            <person name="Galac M."/>
        </authorList>
    </citation>
    <scope>NUCLEOTIDE SEQUENCE [LARGE SCALE GENOMIC DNA]</scope>
    <source>
        <strain evidence="7 8">EAF2021</strain>
    </source>
</reference>
<name>A0ABR2GVC6_9EUKA</name>
<feature type="domain" description="Major facilitator superfamily (MFS) profile" evidence="6">
    <location>
        <begin position="1"/>
        <end position="349"/>
    </location>
</feature>
<dbReference type="InterPro" id="IPR011701">
    <property type="entry name" value="MFS"/>
</dbReference>
<dbReference type="PROSITE" id="PS50850">
    <property type="entry name" value="MFS"/>
    <property type="match status" value="1"/>
</dbReference>
<accession>A0ABR2GVC6</accession>
<evidence type="ECO:0000313" key="7">
    <source>
        <dbReference type="EMBL" id="KAK8837618.1"/>
    </source>
</evidence>
<feature type="transmembrane region" description="Helical" evidence="5">
    <location>
        <begin position="281"/>
        <end position="304"/>
    </location>
</feature>
<evidence type="ECO:0000256" key="5">
    <source>
        <dbReference type="SAM" id="Phobius"/>
    </source>
</evidence>
<dbReference type="PANTHER" id="PTHR43826">
    <property type="entry name" value="GLUCOSE-6-PHOSPHATE EXCHANGER SLC37A4"/>
    <property type="match status" value="1"/>
</dbReference>
<evidence type="ECO:0000259" key="6">
    <source>
        <dbReference type="PROSITE" id="PS50850"/>
    </source>
</evidence>
<feature type="transmembrane region" description="Helical" evidence="5">
    <location>
        <begin position="244"/>
        <end position="269"/>
    </location>
</feature>
<gene>
    <name evidence="7" type="ORF">M9Y10_036149</name>
</gene>